<evidence type="ECO:0000313" key="2">
    <source>
        <dbReference type="EMBL" id="PLW14702.1"/>
    </source>
</evidence>
<dbReference type="Proteomes" id="UP000235388">
    <property type="component" value="Unassembled WGS sequence"/>
</dbReference>
<reference evidence="2 3" key="1">
    <citation type="submission" date="2017-11" db="EMBL/GenBank/DDBJ databases">
        <title>De novo assembly and phasing of dikaryotic genomes from two isolates of Puccinia coronata f. sp. avenae, the causal agent of oat crown rust.</title>
        <authorList>
            <person name="Miller M.E."/>
            <person name="Zhang Y."/>
            <person name="Omidvar V."/>
            <person name="Sperschneider J."/>
            <person name="Schwessinger B."/>
            <person name="Raley C."/>
            <person name="Palmer J.M."/>
            <person name="Garnica D."/>
            <person name="Upadhyaya N."/>
            <person name="Rathjen J."/>
            <person name="Taylor J.M."/>
            <person name="Park R.F."/>
            <person name="Dodds P.N."/>
            <person name="Hirsch C.D."/>
            <person name="Kianian S.F."/>
            <person name="Figueroa M."/>
        </authorList>
    </citation>
    <scope>NUCLEOTIDE SEQUENCE [LARGE SCALE GENOMIC DNA]</scope>
    <source>
        <strain evidence="2">12NC29</strain>
    </source>
</reference>
<organism evidence="2 3">
    <name type="scientific">Puccinia coronata f. sp. avenae</name>
    <dbReference type="NCBI Taxonomy" id="200324"/>
    <lineage>
        <taxon>Eukaryota</taxon>
        <taxon>Fungi</taxon>
        <taxon>Dikarya</taxon>
        <taxon>Basidiomycota</taxon>
        <taxon>Pucciniomycotina</taxon>
        <taxon>Pucciniomycetes</taxon>
        <taxon>Pucciniales</taxon>
        <taxon>Pucciniaceae</taxon>
        <taxon>Puccinia</taxon>
    </lineage>
</organism>
<gene>
    <name evidence="2" type="ORF">PCANC_21146</name>
</gene>
<evidence type="ECO:0000313" key="3">
    <source>
        <dbReference type="Proteomes" id="UP000235388"/>
    </source>
</evidence>
<sequence>MSKGSELNNSMSKGSELNNSMSKGSELNNSITKGMAEASKLFNLVAKLDRRVIYSMAKLGQQAVQLGNQAWPSSLTLAGQAWPPSCSTWQPSLVSKLFNLAAKLPLPCKVVLLNNKSQLLMP</sequence>
<keyword evidence="3" id="KW-1185">Reference proteome</keyword>
<evidence type="ECO:0000256" key="1">
    <source>
        <dbReference type="SAM" id="MobiDB-lite"/>
    </source>
</evidence>
<proteinExistence type="predicted"/>
<accession>A0A2N5SN82</accession>
<protein>
    <submittedName>
        <fullName evidence="2">Uncharacterized protein</fullName>
    </submittedName>
</protein>
<dbReference type="AlphaFoldDB" id="A0A2N5SN82"/>
<comment type="caution">
    <text evidence="2">The sequence shown here is derived from an EMBL/GenBank/DDBJ whole genome shotgun (WGS) entry which is preliminary data.</text>
</comment>
<feature type="region of interest" description="Disordered" evidence="1">
    <location>
        <begin position="1"/>
        <end position="28"/>
    </location>
</feature>
<name>A0A2N5SN82_9BASI</name>
<dbReference type="EMBL" id="PGCJ01000914">
    <property type="protein sequence ID" value="PLW14702.1"/>
    <property type="molecule type" value="Genomic_DNA"/>
</dbReference>